<dbReference type="Proteomes" id="UP000076842">
    <property type="component" value="Unassembled WGS sequence"/>
</dbReference>
<dbReference type="EMBL" id="KV423958">
    <property type="protein sequence ID" value="KZT57821.1"/>
    <property type="molecule type" value="Genomic_DNA"/>
</dbReference>
<feature type="region of interest" description="Disordered" evidence="1">
    <location>
        <begin position="18"/>
        <end position="109"/>
    </location>
</feature>
<feature type="compositionally biased region" description="Low complexity" evidence="1">
    <location>
        <begin position="150"/>
        <end position="159"/>
    </location>
</feature>
<reference evidence="2 3" key="1">
    <citation type="journal article" date="2016" name="Mol. Biol. Evol.">
        <title>Comparative Genomics of Early-Diverging Mushroom-Forming Fungi Provides Insights into the Origins of Lignocellulose Decay Capabilities.</title>
        <authorList>
            <person name="Nagy L.G."/>
            <person name="Riley R."/>
            <person name="Tritt A."/>
            <person name="Adam C."/>
            <person name="Daum C."/>
            <person name="Floudas D."/>
            <person name="Sun H."/>
            <person name="Yadav J.S."/>
            <person name="Pangilinan J."/>
            <person name="Larsson K.H."/>
            <person name="Matsuura K."/>
            <person name="Barry K."/>
            <person name="Labutti K."/>
            <person name="Kuo R."/>
            <person name="Ohm R.A."/>
            <person name="Bhattacharya S.S."/>
            <person name="Shirouzu T."/>
            <person name="Yoshinaga Y."/>
            <person name="Martin F.M."/>
            <person name="Grigoriev I.V."/>
            <person name="Hibbett D.S."/>
        </authorList>
    </citation>
    <scope>NUCLEOTIDE SEQUENCE [LARGE SCALE GENOMIC DNA]</scope>
    <source>
        <strain evidence="2 3">HHB12733</strain>
    </source>
</reference>
<evidence type="ECO:0000313" key="2">
    <source>
        <dbReference type="EMBL" id="KZT57821.1"/>
    </source>
</evidence>
<sequence length="188" mass="19772">MAPPAYALAPSSRQALAYLASSASSSRPSPHPAEFASRRHLASRRATAEGPSAAPASPRRFQPLPPPRSAPAGGGRLGSRPPPRQHHRSPFAPSGTGPTQLDPLCHTAHSHPSTYTPIFPARPRFPLSRCTTHTTLAGPASWHRAGGTHATPSPLLPNASSPPPTVSCSKRAARESKLPRANRITANR</sequence>
<feature type="compositionally biased region" description="Low complexity" evidence="1">
    <location>
        <begin position="18"/>
        <end position="28"/>
    </location>
</feature>
<evidence type="ECO:0000256" key="1">
    <source>
        <dbReference type="SAM" id="MobiDB-lite"/>
    </source>
</evidence>
<name>A0A165GAI7_9BASI</name>
<protein>
    <submittedName>
        <fullName evidence="2">Uncharacterized protein</fullName>
    </submittedName>
</protein>
<evidence type="ECO:0000313" key="3">
    <source>
        <dbReference type="Proteomes" id="UP000076842"/>
    </source>
</evidence>
<dbReference type="InParanoid" id="A0A165GAI7"/>
<dbReference type="AlphaFoldDB" id="A0A165GAI7"/>
<accession>A0A165GAI7</accession>
<proteinExistence type="predicted"/>
<gene>
    <name evidence="2" type="ORF">CALCODRAFT_266139</name>
</gene>
<organism evidence="2 3">
    <name type="scientific">Calocera cornea HHB12733</name>
    <dbReference type="NCBI Taxonomy" id="1353952"/>
    <lineage>
        <taxon>Eukaryota</taxon>
        <taxon>Fungi</taxon>
        <taxon>Dikarya</taxon>
        <taxon>Basidiomycota</taxon>
        <taxon>Agaricomycotina</taxon>
        <taxon>Dacrymycetes</taxon>
        <taxon>Dacrymycetales</taxon>
        <taxon>Dacrymycetaceae</taxon>
        <taxon>Calocera</taxon>
    </lineage>
</organism>
<keyword evidence="3" id="KW-1185">Reference proteome</keyword>
<feature type="region of interest" description="Disordered" evidence="1">
    <location>
        <begin position="138"/>
        <end position="188"/>
    </location>
</feature>